<dbReference type="EMBL" id="VIFY01000359">
    <property type="protein sequence ID" value="TQB67570.1"/>
    <property type="molecule type" value="Genomic_DNA"/>
</dbReference>
<protein>
    <submittedName>
        <fullName evidence="2">Uncharacterized protein</fullName>
    </submittedName>
</protein>
<comment type="caution">
    <text evidence="2">The sequence shown here is derived from an EMBL/GenBank/DDBJ whole genome shotgun (WGS) entry which is preliminary data.</text>
</comment>
<name>A0A507QKU5_MONPU</name>
<sequence length="449" mass="51542">MTGNHGDVNESQDQRMPPWTPAQAHRETASEPDQTRDVMLFQGQVINLTPGKVEKAIVPAIVTPEIDLTRQAELRARVIRDLANTDPKRAYLQGLAYLEEGMALRESAHELIIPVIEECSKVPGFEKLRKADMSRWIQAEGIKREYEDMTRKIEKAWEVVEKNWGSEITSTLRPLAKHYAYAAACRKMSRTNSWETIRDCSHWCTLRRLQGARKSVENQYYRTVAMDIQNAEKVCRLEGKQPPVGDKELHAWRLYQQDNGLLAQMTKFHSHLIQAKEDAVEQSPTTENRVEEIEETDGEEVASSEGFTSVNRPQEARHRRHREKDKAYHAPWHAKRRRTTPEAAEKRGIDLDNFIETKRRAQGEIARRETSVDTMEARERLEHLTNGEQTEVEWSSLLGDSGVLRVEDADHRANPRASLEDISGGTGLNRFYVQLDPEAGVWKVYKVVE</sequence>
<evidence type="ECO:0000256" key="1">
    <source>
        <dbReference type="SAM" id="MobiDB-lite"/>
    </source>
</evidence>
<feature type="compositionally biased region" description="Acidic residues" evidence="1">
    <location>
        <begin position="293"/>
        <end position="302"/>
    </location>
</feature>
<gene>
    <name evidence="2" type="ORF">MPDQ_005201</name>
</gene>
<proteinExistence type="predicted"/>
<accession>A0A507QKU5</accession>
<keyword evidence="3" id="KW-1185">Reference proteome</keyword>
<evidence type="ECO:0000313" key="2">
    <source>
        <dbReference type="EMBL" id="TQB67570.1"/>
    </source>
</evidence>
<feature type="region of interest" description="Disordered" evidence="1">
    <location>
        <begin position="1"/>
        <end position="35"/>
    </location>
</feature>
<evidence type="ECO:0000313" key="3">
    <source>
        <dbReference type="Proteomes" id="UP000319663"/>
    </source>
</evidence>
<reference evidence="2 3" key="1">
    <citation type="submission" date="2019-06" db="EMBL/GenBank/DDBJ databases">
        <title>Wine fermentation using esterase from Monascus purpureus.</title>
        <authorList>
            <person name="Geng C."/>
            <person name="Zhang Y."/>
        </authorList>
    </citation>
    <scope>NUCLEOTIDE SEQUENCE [LARGE SCALE GENOMIC DNA]</scope>
    <source>
        <strain evidence="2">HQ1</strain>
    </source>
</reference>
<organism evidence="2 3">
    <name type="scientific">Monascus purpureus</name>
    <name type="common">Red mold</name>
    <name type="synonym">Monascus anka</name>
    <dbReference type="NCBI Taxonomy" id="5098"/>
    <lineage>
        <taxon>Eukaryota</taxon>
        <taxon>Fungi</taxon>
        <taxon>Dikarya</taxon>
        <taxon>Ascomycota</taxon>
        <taxon>Pezizomycotina</taxon>
        <taxon>Eurotiomycetes</taxon>
        <taxon>Eurotiomycetidae</taxon>
        <taxon>Eurotiales</taxon>
        <taxon>Aspergillaceae</taxon>
        <taxon>Monascus</taxon>
    </lineage>
</organism>
<feature type="compositionally biased region" description="Basic and acidic residues" evidence="1">
    <location>
        <begin position="24"/>
        <end position="35"/>
    </location>
</feature>
<dbReference type="AlphaFoldDB" id="A0A507QKU5"/>
<dbReference type="Proteomes" id="UP000319663">
    <property type="component" value="Unassembled WGS sequence"/>
</dbReference>
<feature type="region of interest" description="Disordered" evidence="1">
    <location>
        <begin position="293"/>
        <end position="326"/>
    </location>
</feature>